<organism evidence="6 7">
    <name type="scientific">Stephanodiscus triporus</name>
    <dbReference type="NCBI Taxonomy" id="2934178"/>
    <lineage>
        <taxon>Eukaryota</taxon>
        <taxon>Sar</taxon>
        <taxon>Stramenopiles</taxon>
        <taxon>Ochrophyta</taxon>
        <taxon>Bacillariophyta</taxon>
        <taxon>Coscinodiscophyceae</taxon>
        <taxon>Thalassiosirophycidae</taxon>
        <taxon>Stephanodiscales</taxon>
        <taxon>Stephanodiscaceae</taxon>
        <taxon>Stephanodiscus</taxon>
    </lineage>
</organism>
<dbReference type="EMBL" id="JALLAZ020000136">
    <property type="protein sequence ID" value="KAL3802727.1"/>
    <property type="molecule type" value="Genomic_DNA"/>
</dbReference>
<keyword evidence="4" id="KW-0520">NAD</keyword>
<feature type="domain" description="Alcohol dehydrogenase-like C-terminal" evidence="5">
    <location>
        <begin position="62"/>
        <end position="133"/>
    </location>
</feature>
<gene>
    <name evidence="6" type="ORF">ACHAW5_003978</name>
</gene>
<evidence type="ECO:0000313" key="7">
    <source>
        <dbReference type="Proteomes" id="UP001530315"/>
    </source>
</evidence>
<reference evidence="6 7" key="1">
    <citation type="submission" date="2024-10" db="EMBL/GenBank/DDBJ databases">
        <title>Updated reference genomes for cyclostephanoid diatoms.</title>
        <authorList>
            <person name="Roberts W.R."/>
            <person name="Alverson A.J."/>
        </authorList>
    </citation>
    <scope>NUCLEOTIDE SEQUENCE [LARGE SCALE GENOMIC DNA]</scope>
    <source>
        <strain evidence="6 7">AJA276-08</strain>
    </source>
</reference>
<evidence type="ECO:0000256" key="1">
    <source>
        <dbReference type="ARBA" id="ARBA00001947"/>
    </source>
</evidence>
<comment type="caution">
    <text evidence="6">The sequence shown here is derived from an EMBL/GenBank/DDBJ whole genome shotgun (WGS) entry which is preliminary data.</text>
</comment>
<dbReference type="Gene3D" id="3.40.50.720">
    <property type="entry name" value="NAD(P)-binding Rossmann-like Domain"/>
    <property type="match status" value="1"/>
</dbReference>
<dbReference type="InterPro" id="IPR036291">
    <property type="entry name" value="NAD(P)-bd_dom_sf"/>
</dbReference>
<protein>
    <recommendedName>
        <fullName evidence="5">Alcohol dehydrogenase-like C-terminal domain-containing protein</fullName>
    </recommendedName>
</protein>
<dbReference type="AlphaFoldDB" id="A0ABD3QR69"/>
<proteinExistence type="predicted"/>
<evidence type="ECO:0000256" key="2">
    <source>
        <dbReference type="ARBA" id="ARBA00022723"/>
    </source>
</evidence>
<evidence type="ECO:0000313" key="6">
    <source>
        <dbReference type="EMBL" id="KAL3802727.1"/>
    </source>
</evidence>
<dbReference type="PANTHER" id="PTHR43880">
    <property type="entry name" value="ALCOHOL DEHYDROGENASE"/>
    <property type="match status" value="1"/>
</dbReference>
<evidence type="ECO:0000256" key="3">
    <source>
        <dbReference type="ARBA" id="ARBA00022833"/>
    </source>
</evidence>
<comment type="cofactor">
    <cofactor evidence="1">
        <name>Zn(2+)</name>
        <dbReference type="ChEBI" id="CHEBI:29105"/>
    </cofactor>
</comment>
<keyword evidence="7" id="KW-1185">Reference proteome</keyword>
<dbReference type="Proteomes" id="UP001530315">
    <property type="component" value="Unassembled WGS sequence"/>
</dbReference>
<accession>A0ABD3QR69</accession>
<dbReference type="Pfam" id="PF00107">
    <property type="entry name" value="ADH_zinc_N"/>
    <property type="match status" value="1"/>
</dbReference>
<dbReference type="SUPFAM" id="SSF51735">
    <property type="entry name" value="NAD(P)-binding Rossmann-fold domains"/>
    <property type="match status" value="1"/>
</dbReference>
<keyword evidence="2" id="KW-0479">Metal-binding</keyword>
<evidence type="ECO:0000259" key="5">
    <source>
        <dbReference type="Pfam" id="PF00107"/>
    </source>
</evidence>
<sequence>MKREKRINVPMLMATHQKVDILLSLHCAPKERLFPSILGHVWNTCKVEPNSSVAVFGLRAFGLVVIQGARMASASRIIGVDINPEKFPSAVVLGATNTVDSSKLDVPIQSHIAGKMTPWGVDYSFDCTGNVNVSARRSSAPIGGGVPRASLALPPLDTRFASVPSSLSWDTCGRAQRSGGSSQGLMFRS</sequence>
<dbReference type="InterPro" id="IPR013149">
    <property type="entry name" value="ADH-like_C"/>
</dbReference>
<name>A0ABD3QR69_9STRA</name>
<evidence type="ECO:0000256" key="4">
    <source>
        <dbReference type="ARBA" id="ARBA00023027"/>
    </source>
</evidence>
<dbReference type="FunFam" id="3.40.50.720:FF:000003">
    <property type="entry name" value="S-(hydroxymethyl)glutathione dehydrogenase"/>
    <property type="match status" value="1"/>
</dbReference>
<keyword evidence="3" id="KW-0862">Zinc</keyword>
<dbReference type="GO" id="GO:0046872">
    <property type="term" value="F:metal ion binding"/>
    <property type="evidence" value="ECO:0007669"/>
    <property type="project" value="UniProtKB-KW"/>
</dbReference>
<dbReference type="PANTHER" id="PTHR43880:SF12">
    <property type="entry name" value="ALCOHOL DEHYDROGENASE CLASS-3"/>
    <property type="match status" value="1"/>
</dbReference>